<dbReference type="SUPFAM" id="SSF82171">
    <property type="entry name" value="DPP6 N-terminal domain-like"/>
    <property type="match status" value="1"/>
</dbReference>
<reference evidence="3" key="1">
    <citation type="submission" date="2015-02" db="EMBL/GenBank/DDBJ databases">
        <title>Genome sequencing for Strongylocentrotus purpuratus.</title>
        <authorList>
            <person name="Murali S."/>
            <person name="Liu Y."/>
            <person name="Vee V."/>
            <person name="English A."/>
            <person name="Wang M."/>
            <person name="Skinner E."/>
            <person name="Han Y."/>
            <person name="Muzny D.M."/>
            <person name="Worley K.C."/>
            <person name="Gibbs R.A."/>
        </authorList>
    </citation>
    <scope>NUCLEOTIDE SEQUENCE</scope>
</reference>
<dbReference type="PROSITE" id="PS50082">
    <property type="entry name" value="WD_REPEATS_2"/>
    <property type="match status" value="1"/>
</dbReference>
<dbReference type="SUPFAM" id="SSF101898">
    <property type="entry name" value="NHL repeat"/>
    <property type="match status" value="1"/>
</dbReference>
<feature type="repeat" description="WD" evidence="1">
    <location>
        <begin position="402"/>
        <end position="443"/>
    </location>
</feature>
<dbReference type="FunFam" id="1.10.10.10:FF:000661">
    <property type="entry name" value="Apoptotic protease-activating factor"/>
    <property type="match status" value="1"/>
</dbReference>
<evidence type="ECO:0000256" key="1">
    <source>
        <dbReference type="PROSITE-ProRule" id="PRU00221"/>
    </source>
</evidence>
<dbReference type="Proteomes" id="UP000007110">
    <property type="component" value="Unassembled WGS sequence"/>
</dbReference>
<evidence type="ECO:0008006" key="4">
    <source>
        <dbReference type="Google" id="ProtNLM"/>
    </source>
</evidence>
<evidence type="ECO:0000313" key="3">
    <source>
        <dbReference type="Proteomes" id="UP000007110"/>
    </source>
</evidence>
<dbReference type="SMART" id="SM00320">
    <property type="entry name" value="WD40"/>
    <property type="match status" value="8"/>
</dbReference>
<dbReference type="PANTHER" id="PTHR22845:SF5">
    <property type="entry name" value="APOPTOTIC PROTEASE-ACTIVATING FACTOR 1"/>
    <property type="match status" value="1"/>
</dbReference>
<keyword evidence="1" id="KW-0853">WD repeat</keyword>
<dbReference type="Gene3D" id="2.130.10.10">
    <property type="entry name" value="YVTN repeat-like/Quinoprotein amine dehydrogenase"/>
    <property type="match status" value="4"/>
</dbReference>
<dbReference type="GeneID" id="100892760"/>
<dbReference type="OMA" id="LEWWRID"/>
<sequence length="1057" mass="117571">MCLYDCRALREKKYFPDGVYWLPIGAAVRGTACITERLETLCRSLDVKLLMAPSLPKTKDQWKNLLSTLIAQTYPRSLLVLDDVWDQDVIGAFEVCSTVVVTTRDKGLHSCALGRKEEIVLFEGFSEPQSLQALSEWTMTSPSDLPPQAAHIHQLSHGSPLVISIIGSLLREHGHRWEYYVTQLEEKNLKKLSTARDAIHLSVEELPSRDEVMRLFSWFAVFDQGTRLSSKILSMLEGCSTEEIEDRMKILTQRHLAISGCHSDDKDQIFWLHDLVYDYLVSEKVANDKDVGMSNEFRSLMVFNRFRACRRDMIQTSLCLPQVSEVHRRAKAASAARASKNGFYVAEVVDKRTLLSSVTHSPAGKYATCAKLLPSGKEILTAGYGGQVQIVDIIEGKARMLIHGHADNVTDLSVSSDGSLLATCSPTKGVCIWDFSRTDCILPHVKNITCEDSDLIRCSFVECNGETKLVTGDTSGFLKVWDSSFSLQYSIQVGNTSLMQANSSDTALLPGSAILACSTCDKNKLVASCAKADNVVRVFNLQTGSQKFAIVHDAHVRDCSFLSNGLIVTLTWCLLSVYNTRGRQLSRWTDRDGNVNFCNLSCAQGKDGYYIAVQGSTGSITVLHLGKMFPLTNRLTEYYRLNVGGVYRDIINMWMECINDGNGACGNYLVTNQSCGLILVWKFEKGSRPQIDGSTFGVSFKTDGSIRALVGKNQRNSRKCSMLHCCGQNVIANKARTIYKTKEFETIDMIEISQDHPHDIISCTSSQVKVTPLPRCVTRKSNRKDDSTTLKEFSIVPSQDKIILAKLIDSHHLLTVSSGTQLAVECWSRSGSSTGSRHIAFQQALSADLSHDHRKLAVGCSNSTVLVLKLNGCKIDDCDPTMLEVDGFRVTRCVFSPNDKLLAVSGDRKVTVFDIECRTQLAKSSHKTTISSIRFTPDSEMLFLVVGGSIMLCESDTLCKRSKHTVYAEVSDYHFSADGTMLVTAGAVKRFDKGYLEWWRIDTKSGAISQLQKFMINNRIKRVVCNQYFTVFVTVDEVDEIYVLQRIAPSEGHDNGN</sequence>
<dbReference type="GO" id="GO:0006915">
    <property type="term" value="P:apoptotic process"/>
    <property type="evidence" value="ECO:0007669"/>
    <property type="project" value="UniProtKB-KW"/>
</dbReference>
<dbReference type="KEGG" id="spu:100892760"/>
<dbReference type="GO" id="GO:0005829">
    <property type="term" value="C:cytosol"/>
    <property type="evidence" value="ECO:0007669"/>
    <property type="project" value="UniProtKB-ARBA"/>
</dbReference>
<dbReference type="Gene3D" id="1.10.10.10">
    <property type="entry name" value="Winged helix-like DNA-binding domain superfamily/Winged helix DNA-binding domain"/>
    <property type="match status" value="1"/>
</dbReference>
<keyword evidence="3" id="KW-1185">Reference proteome</keyword>
<dbReference type="AlphaFoldDB" id="A0A7M7SSP7"/>
<dbReference type="Pfam" id="PF00400">
    <property type="entry name" value="WD40"/>
    <property type="match status" value="2"/>
</dbReference>
<dbReference type="InterPro" id="IPR042197">
    <property type="entry name" value="Apaf_helical"/>
</dbReference>
<dbReference type="RefSeq" id="XP_030828596.1">
    <property type="nucleotide sequence ID" value="XM_030972736.1"/>
</dbReference>
<evidence type="ECO:0000313" key="2">
    <source>
        <dbReference type="EnsemblMetazoa" id="XP_030828596"/>
    </source>
</evidence>
<dbReference type="InterPro" id="IPR015943">
    <property type="entry name" value="WD40/YVTN_repeat-like_dom_sf"/>
</dbReference>
<dbReference type="Gene3D" id="1.10.8.430">
    <property type="entry name" value="Helical domain of apoptotic protease-activating factors"/>
    <property type="match status" value="1"/>
</dbReference>
<dbReference type="InterPro" id="IPR001680">
    <property type="entry name" value="WD40_rpt"/>
</dbReference>
<dbReference type="OrthoDB" id="1357022at2759"/>
<name>A0A7M7SSP7_STRPU</name>
<dbReference type="InParanoid" id="A0A7M7SSP7"/>
<dbReference type="GO" id="GO:0043531">
    <property type="term" value="F:ADP binding"/>
    <property type="evidence" value="ECO:0007669"/>
    <property type="project" value="InterPro"/>
</dbReference>
<dbReference type="InterPro" id="IPR027417">
    <property type="entry name" value="P-loop_NTPase"/>
</dbReference>
<organism evidence="2 3">
    <name type="scientific">Strongylocentrotus purpuratus</name>
    <name type="common">Purple sea urchin</name>
    <dbReference type="NCBI Taxonomy" id="7668"/>
    <lineage>
        <taxon>Eukaryota</taxon>
        <taxon>Metazoa</taxon>
        <taxon>Echinodermata</taxon>
        <taxon>Eleutherozoa</taxon>
        <taxon>Echinozoa</taxon>
        <taxon>Echinoidea</taxon>
        <taxon>Euechinoidea</taxon>
        <taxon>Echinacea</taxon>
        <taxon>Camarodonta</taxon>
        <taxon>Echinidea</taxon>
        <taxon>Strongylocentrotidae</taxon>
        <taxon>Strongylocentrotus</taxon>
    </lineage>
</organism>
<dbReference type="Gene3D" id="3.40.50.300">
    <property type="entry name" value="P-loop containing nucleotide triphosphate hydrolases"/>
    <property type="match status" value="1"/>
</dbReference>
<reference evidence="2" key="2">
    <citation type="submission" date="2021-01" db="UniProtKB">
        <authorList>
            <consortium name="EnsemblMetazoa"/>
        </authorList>
    </citation>
    <scope>IDENTIFICATION</scope>
</reference>
<dbReference type="PANTHER" id="PTHR22845">
    <property type="entry name" value="APOPTOTIC PROTEASE-ACTIVATING FACTOR 1"/>
    <property type="match status" value="1"/>
</dbReference>
<dbReference type="InterPro" id="IPR036388">
    <property type="entry name" value="WH-like_DNA-bd_sf"/>
</dbReference>
<proteinExistence type="predicted"/>
<accession>A0A7M7SSP7</accession>
<dbReference type="SUPFAM" id="SSF52540">
    <property type="entry name" value="P-loop containing nucleoside triphosphate hydrolases"/>
    <property type="match status" value="1"/>
</dbReference>
<dbReference type="PROSITE" id="PS50294">
    <property type="entry name" value="WD_REPEATS_REGION"/>
    <property type="match status" value="1"/>
</dbReference>
<protein>
    <recommendedName>
        <fullName evidence="4">Apoptotic protease-activating factor 1</fullName>
    </recommendedName>
</protein>
<dbReference type="EnsemblMetazoa" id="XM_030972736">
    <property type="protein sequence ID" value="XP_030828596"/>
    <property type="gene ID" value="LOC100892760"/>
</dbReference>